<feature type="compositionally biased region" description="Polar residues" evidence="1">
    <location>
        <begin position="1"/>
        <end position="10"/>
    </location>
</feature>
<dbReference type="InterPro" id="IPR039448">
    <property type="entry name" value="Beta_helix"/>
</dbReference>
<keyword evidence="5" id="KW-1185">Reference proteome</keyword>
<dbReference type="AlphaFoldDB" id="A0A243RIW9"/>
<dbReference type="Pfam" id="PF13229">
    <property type="entry name" value="Beta_helix"/>
    <property type="match status" value="1"/>
</dbReference>
<organism evidence="4 5">
    <name type="scientific">Streptosporangium minutum</name>
    <dbReference type="NCBI Taxonomy" id="569862"/>
    <lineage>
        <taxon>Bacteria</taxon>
        <taxon>Bacillati</taxon>
        <taxon>Actinomycetota</taxon>
        <taxon>Actinomycetes</taxon>
        <taxon>Streptosporangiales</taxon>
        <taxon>Streptosporangiaceae</taxon>
        <taxon>Streptosporangium</taxon>
    </lineage>
</organism>
<proteinExistence type="predicted"/>
<dbReference type="Proteomes" id="UP000194761">
    <property type="component" value="Unassembled WGS sequence"/>
</dbReference>
<dbReference type="Gene3D" id="2.160.20.10">
    <property type="entry name" value="Single-stranded right-handed beta-helix, Pectin lyase-like"/>
    <property type="match status" value="1"/>
</dbReference>
<reference evidence="4 5" key="1">
    <citation type="submission" date="2017-05" db="EMBL/GenBank/DDBJ databases">
        <title>Biotechnological potential of actinobacteria isolated from South African environments.</title>
        <authorList>
            <person name="Le Roes-Hill M."/>
            <person name="Prins A."/>
            <person name="Durrell K.A."/>
        </authorList>
    </citation>
    <scope>NUCLEOTIDE SEQUENCE [LARGE SCALE GENOMIC DNA]</scope>
    <source>
        <strain evidence="4">M26</strain>
    </source>
</reference>
<comment type="caution">
    <text evidence="4">The sequence shown here is derived from an EMBL/GenBank/DDBJ whole genome shotgun (WGS) entry which is preliminary data.</text>
</comment>
<keyword evidence="2" id="KW-0472">Membrane</keyword>
<name>A0A243RIW9_9ACTN</name>
<dbReference type="SUPFAM" id="SSF51126">
    <property type="entry name" value="Pectin lyase-like"/>
    <property type="match status" value="2"/>
</dbReference>
<gene>
    <name evidence="4" type="ORF">CA984_21050</name>
</gene>
<accession>A0A243RIW9</accession>
<keyword evidence="2" id="KW-0812">Transmembrane</keyword>
<sequence length="591" mass="61827">MSFRSLTQRGSGRGGRCRTMLRGGVSSRRRACRTRLGPTTPGLSGDQHILGVCGMGITPSSTRRNRGAWYRTRAIRALILAAGMSVGIASVVPGASAQAGSQASSGKKYYLDCGAGNDSATGTSAGTAWRTLARVNTVTFQPDDSILLRRGTTCNGVLQPQGSGTAGKPIRVSAYGSGARPAIVGGGARAAVFLRNVQGWEIRNLDVSNPGAADGTPRTGIYVLLEDYGTGKHYVVEDVKVHDVPGCDCLQPELENSGGILFKAAGSSTPTGFDEIRVSRNVVSGVDNIGIGTLSQWSRRTPLYPSGSNSFVPITNVHIFANKLSDMGGDGILVQNGVDSLTEFNIVNGFGRRATASHAAILAFNSDRPVIQHNEVTGGAAFPPSFAFSVDAANSDIVYQYNYSHDNNGPFMLLCAFTGTNTDGATIRYNVSQNDKDLLLGTFQIPVIANGCDVPVTDVKIYNNVVHSTSATALVGTLHPTPMTVKNNIFVGRPEGSTIVDTVGVYDHNLYRNITSVQPGDTHAVTGDPLFTRPGASGTAGVLGFRLKCGSPAIGAGTVIPDNGGHDLYGFRVPGDAAPNIGAYQGPCADR</sequence>
<dbReference type="InterPro" id="IPR012334">
    <property type="entry name" value="Pectin_lyas_fold"/>
</dbReference>
<feature type="domain" description="Right handed beta helix" evidence="3">
    <location>
        <begin position="316"/>
        <end position="489"/>
    </location>
</feature>
<dbReference type="EMBL" id="NGFP01000096">
    <property type="protein sequence ID" value="OUC94799.1"/>
    <property type="molecule type" value="Genomic_DNA"/>
</dbReference>
<evidence type="ECO:0000256" key="1">
    <source>
        <dbReference type="SAM" id="MobiDB-lite"/>
    </source>
</evidence>
<evidence type="ECO:0000313" key="4">
    <source>
        <dbReference type="EMBL" id="OUC94799.1"/>
    </source>
</evidence>
<dbReference type="InterPro" id="IPR011050">
    <property type="entry name" value="Pectin_lyase_fold/virulence"/>
</dbReference>
<feature type="region of interest" description="Disordered" evidence="1">
    <location>
        <begin position="1"/>
        <end position="24"/>
    </location>
</feature>
<keyword evidence="2" id="KW-1133">Transmembrane helix</keyword>
<evidence type="ECO:0000259" key="3">
    <source>
        <dbReference type="Pfam" id="PF13229"/>
    </source>
</evidence>
<feature type="transmembrane region" description="Helical" evidence="2">
    <location>
        <begin position="74"/>
        <end position="95"/>
    </location>
</feature>
<evidence type="ECO:0000313" key="5">
    <source>
        <dbReference type="Proteomes" id="UP000194761"/>
    </source>
</evidence>
<evidence type="ECO:0000256" key="2">
    <source>
        <dbReference type="SAM" id="Phobius"/>
    </source>
</evidence>
<protein>
    <recommendedName>
        <fullName evidence="3">Right handed beta helix domain-containing protein</fullName>
    </recommendedName>
</protein>